<organism evidence="2 3">
    <name type="scientific">Vanrija albida</name>
    <dbReference type="NCBI Taxonomy" id="181172"/>
    <lineage>
        <taxon>Eukaryota</taxon>
        <taxon>Fungi</taxon>
        <taxon>Dikarya</taxon>
        <taxon>Basidiomycota</taxon>
        <taxon>Agaricomycotina</taxon>
        <taxon>Tremellomycetes</taxon>
        <taxon>Trichosporonales</taxon>
        <taxon>Trichosporonaceae</taxon>
        <taxon>Vanrija</taxon>
    </lineage>
</organism>
<protein>
    <recommendedName>
        <fullName evidence="4">ARID domain-containing protein</fullName>
    </recommendedName>
</protein>
<dbReference type="GeneID" id="95988043"/>
<evidence type="ECO:0000256" key="1">
    <source>
        <dbReference type="SAM" id="MobiDB-lite"/>
    </source>
</evidence>
<evidence type="ECO:0008006" key="4">
    <source>
        <dbReference type="Google" id="ProtNLM"/>
    </source>
</evidence>
<evidence type="ECO:0000313" key="2">
    <source>
        <dbReference type="EMBL" id="KAL1407567.1"/>
    </source>
</evidence>
<evidence type="ECO:0000313" key="3">
    <source>
        <dbReference type="Proteomes" id="UP001565368"/>
    </source>
</evidence>
<comment type="caution">
    <text evidence="2">The sequence shown here is derived from an EMBL/GenBank/DDBJ whole genome shotgun (WGS) entry which is preliminary data.</text>
</comment>
<gene>
    <name evidence="2" type="ORF">Q8F55_007000</name>
</gene>
<feature type="region of interest" description="Disordered" evidence="1">
    <location>
        <begin position="25"/>
        <end position="55"/>
    </location>
</feature>
<dbReference type="RefSeq" id="XP_069207511.1">
    <property type="nucleotide sequence ID" value="XM_069355440.1"/>
</dbReference>
<feature type="compositionally biased region" description="Polar residues" evidence="1">
    <location>
        <begin position="39"/>
        <end position="49"/>
    </location>
</feature>
<name>A0ABR3PZ31_9TREE</name>
<dbReference type="Proteomes" id="UP001565368">
    <property type="component" value="Unassembled WGS sequence"/>
</dbReference>
<reference evidence="2 3" key="1">
    <citation type="submission" date="2023-08" db="EMBL/GenBank/DDBJ databases">
        <title>Annotated Genome Sequence of Vanrija albida AlHP1.</title>
        <authorList>
            <person name="Herzog R."/>
        </authorList>
    </citation>
    <scope>NUCLEOTIDE SEQUENCE [LARGE SCALE GENOMIC DNA]</scope>
    <source>
        <strain evidence="2 3">AlHP1</strain>
    </source>
</reference>
<keyword evidence="3" id="KW-1185">Reference proteome</keyword>
<sequence>MTKEDKTVANEAAATEAVATEAVASTLATQPAHDGEGGNSVTAATSSGTPAPFPRINPPIASLLDYFYYLNKVRDMHRTRGVGLPPQWHAAFESVSKQYPECLRPLHDQTPTGSNP</sequence>
<dbReference type="EMBL" id="JBBXJM010000005">
    <property type="protein sequence ID" value="KAL1407567.1"/>
    <property type="molecule type" value="Genomic_DNA"/>
</dbReference>
<proteinExistence type="predicted"/>
<accession>A0ABR3PZ31</accession>